<dbReference type="AlphaFoldDB" id="A0A5B7WS34"/>
<protein>
    <submittedName>
        <fullName evidence="5">GntR family transcriptional regulator</fullName>
    </submittedName>
</protein>
<dbReference type="Pfam" id="PF00392">
    <property type="entry name" value="GntR"/>
    <property type="match status" value="1"/>
</dbReference>
<dbReference type="GO" id="GO:0003677">
    <property type="term" value="F:DNA binding"/>
    <property type="evidence" value="ECO:0007669"/>
    <property type="project" value="UniProtKB-KW"/>
</dbReference>
<dbReference type="InterPro" id="IPR036390">
    <property type="entry name" value="WH_DNA-bd_sf"/>
</dbReference>
<dbReference type="PROSITE" id="PS50949">
    <property type="entry name" value="HTH_GNTR"/>
    <property type="match status" value="1"/>
</dbReference>
<dbReference type="InterPro" id="IPR036388">
    <property type="entry name" value="WH-like_DNA-bd_sf"/>
</dbReference>
<dbReference type="InterPro" id="IPR008920">
    <property type="entry name" value="TF_FadR/GntR_C"/>
</dbReference>
<keyword evidence="2" id="KW-0238">DNA-binding</keyword>
<dbReference type="SUPFAM" id="SSF46785">
    <property type="entry name" value="Winged helix' DNA-binding domain"/>
    <property type="match status" value="1"/>
</dbReference>
<gene>
    <name evidence="5" type="ORF">GcLGCM259_0957</name>
</gene>
<keyword evidence="6" id="KW-1185">Reference proteome</keyword>
<evidence type="ECO:0000256" key="3">
    <source>
        <dbReference type="ARBA" id="ARBA00023163"/>
    </source>
</evidence>
<dbReference type="Pfam" id="PF07729">
    <property type="entry name" value="FCD"/>
    <property type="match status" value="1"/>
</dbReference>
<dbReference type="Gene3D" id="1.20.120.530">
    <property type="entry name" value="GntR ligand-binding domain-like"/>
    <property type="match status" value="1"/>
</dbReference>
<name>A0A5B7WS34_9MICC</name>
<dbReference type="SMART" id="SM00345">
    <property type="entry name" value="HTH_GNTR"/>
    <property type="match status" value="1"/>
</dbReference>
<dbReference type="PANTHER" id="PTHR43537:SF49">
    <property type="entry name" value="TRANSCRIPTIONAL REGULATORY PROTEIN"/>
    <property type="match status" value="1"/>
</dbReference>
<sequence>MFPICVYTGGMRASEKAYEILRRDIVEWRMSPGTVLAEVEQSARLGVSRTPVREALARLVADGLAVQQRGRGTVVSEVSVEHLDDLFTLRRVLECEAARLACRSELAPAFAELADQFERAAAGFDPSGPPPDGERIGADEYYRLVARLDELGDEAADNGYLGAALRNLRVHLQRVRRLAKDHPARLRASAAEHAQIARAIAARNAELAAAATTVHLHQSFDHIIKHATELKGNHD</sequence>
<dbReference type="SMART" id="SM00895">
    <property type="entry name" value="FCD"/>
    <property type="match status" value="1"/>
</dbReference>
<evidence type="ECO:0000256" key="2">
    <source>
        <dbReference type="ARBA" id="ARBA00023125"/>
    </source>
</evidence>
<feature type="domain" description="HTH gntR-type" evidence="4">
    <location>
        <begin position="11"/>
        <end position="78"/>
    </location>
</feature>
<evidence type="ECO:0000256" key="1">
    <source>
        <dbReference type="ARBA" id="ARBA00023015"/>
    </source>
</evidence>
<evidence type="ECO:0000313" key="5">
    <source>
        <dbReference type="EMBL" id="QCY46709.1"/>
    </source>
</evidence>
<dbReference type="CDD" id="cd07377">
    <property type="entry name" value="WHTH_GntR"/>
    <property type="match status" value="1"/>
</dbReference>
<dbReference type="PRINTS" id="PR00035">
    <property type="entry name" value="HTHGNTR"/>
</dbReference>
<dbReference type="Gene3D" id="1.10.10.10">
    <property type="entry name" value="Winged helix-like DNA-binding domain superfamily/Winged helix DNA-binding domain"/>
    <property type="match status" value="1"/>
</dbReference>
<dbReference type="KEGG" id="gcr:GcLGCM259_0957"/>
<evidence type="ECO:0000259" key="4">
    <source>
        <dbReference type="PROSITE" id="PS50949"/>
    </source>
</evidence>
<dbReference type="SUPFAM" id="SSF48008">
    <property type="entry name" value="GntR ligand-binding domain-like"/>
    <property type="match status" value="1"/>
</dbReference>
<organism evidence="5 6">
    <name type="scientific">Glutamicibacter creatinolyticus</name>
    <dbReference type="NCBI Taxonomy" id="162496"/>
    <lineage>
        <taxon>Bacteria</taxon>
        <taxon>Bacillati</taxon>
        <taxon>Actinomycetota</taxon>
        <taxon>Actinomycetes</taxon>
        <taxon>Micrococcales</taxon>
        <taxon>Micrococcaceae</taxon>
        <taxon>Glutamicibacter</taxon>
    </lineage>
</organism>
<dbReference type="InterPro" id="IPR000524">
    <property type="entry name" value="Tscrpt_reg_HTH_GntR"/>
</dbReference>
<dbReference type="InterPro" id="IPR011711">
    <property type="entry name" value="GntR_C"/>
</dbReference>
<keyword evidence="1" id="KW-0805">Transcription regulation</keyword>
<reference evidence="5 6" key="1">
    <citation type="submission" date="2018-12" db="EMBL/GenBank/DDBJ databases">
        <title>Complete Genome Sequence of Glutamicibacter creatinolyticus strain LGCM259,isolated from an abscess of a 12-year-old mare in Italy.</title>
        <authorList>
            <person name="Santos R.G."/>
            <person name="Silva A.L."/>
            <person name="Seyffert N."/>
            <person name="Castro T.L.P."/>
            <person name="Attili A.R."/>
            <person name="Rifici C."/>
            <person name="Mazzullo G."/>
            <person name="Brenig B."/>
            <person name="Venanzi F."/>
            <person name="Azevedo V."/>
        </authorList>
    </citation>
    <scope>NUCLEOTIDE SEQUENCE [LARGE SCALE GENOMIC DNA]</scope>
    <source>
        <strain evidence="5 6">LGCM 259</strain>
    </source>
</reference>
<proteinExistence type="predicted"/>
<accession>A0A5B7WS34</accession>
<dbReference type="Proteomes" id="UP000307000">
    <property type="component" value="Chromosome"/>
</dbReference>
<keyword evidence="3" id="KW-0804">Transcription</keyword>
<dbReference type="PANTHER" id="PTHR43537">
    <property type="entry name" value="TRANSCRIPTIONAL REGULATOR, GNTR FAMILY"/>
    <property type="match status" value="1"/>
</dbReference>
<evidence type="ECO:0000313" key="6">
    <source>
        <dbReference type="Proteomes" id="UP000307000"/>
    </source>
</evidence>
<dbReference type="GO" id="GO:0003700">
    <property type="term" value="F:DNA-binding transcription factor activity"/>
    <property type="evidence" value="ECO:0007669"/>
    <property type="project" value="InterPro"/>
</dbReference>
<dbReference type="EMBL" id="CP034412">
    <property type="protein sequence ID" value="QCY46709.1"/>
    <property type="molecule type" value="Genomic_DNA"/>
</dbReference>